<accession>A0AAE0TL43</accession>
<sequence length="164" mass="18326">MERWTLVHLRQQKALGFQTPGATPNVNQNSSETVQKYIPEEKFTTVNDGKKIDVRGTPGGNWYKKNTPSKSSVDIPSRSDLSEINTGLQKVQPSSYYQNQRGVQHTTNNYRGVAAEDVCIMKEEPEVQVTSVMKKTMQQSSGVIGNKIGYSVKVISFSQIDEII</sequence>
<dbReference type="Proteomes" id="UP001195483">
    <property type="component" value="Unassembled WGS sequence"/>
</dbReference>
<dbReference type="EMBL" id="JAEAOA010001901">
    <property type="protein sequence ID" value="KAK3612472.1"/>
    <property type="molecule type" value="Genomic_DNA"/>
</dbReference>
<keyword evidence="3" id="KW-1185">Reference proteome</keyword>
<comment type="caution">
    <text evidence="2">The sequence shown here is derived from an EMBL/GenBank/DDBJ whole genome shotgun (WGS) entry which is preliminary data.</text>
</comment>
<feature type="region of interest" description="Disordered" evidence="1">
    <location>
        <begin position="50"/>
        <end position="81"/>
    </location>
</feature>
<reference evidence="2" key="1">
    <citation type="journal article" date="2021" name="Genome Biol. Evol.">
        <title>A High-Quality Reference Genome for a Parasitic Bivalve with Doubly Uniparental Inheritance (Bivalvia: Unionida).</title>
        <authorList>
            <person name="Smith C.H."/>
        </authorList>
    </citation>
    <scope>NUCLEOTIDE SEQUENCE</scope>
    <source>
        <strain evidence="2">CHS0354</strain>
    </source>
</reference>
<name>A0AAE0TL43_9BIVA</name>
<evidence type="ECO:0000256" key="1">
    <source>
        <dbReference type="SAM" id="MobiDB-lite"/>
    </source>
</evidence>
<dbReference type="AlphaFoldDB" id="A0AAE0TL43"/>
<protein>
    <submittedName>
        <fullName evidence="2">Uncharacterized protein</fullName>
    </submittedName>
</protein>
<evidence type="ECO:0000313" key="3">
    <source>
        <dbReference type="Proteomes" id="UP001195483"/>
    </source>
</evidence>
<evidence type="ECO:0000313" key="2">
    <source>
        <dbReference type="EMBL" id="KAK3612472.1"/>
    </source>
</evidence>
<gene>
    <name evidence="2" type="ORF">CHS0354_032088</name>
</gene>
<feature type="compositionally biased region" description="Polar residues" evidence="1">
    <location>
        <begin position="64"/>
        <end position="74"/>
    </location>
</feature>
<reference evidence="2" key="3">
    <citation type="submission" date="2023-05" db="EMBL/GenBank/DDBJ databases">
        <authorList>
            <person name="Smith C.H."/>
        </authorList>
    </citation>
    <scope>NUCLEOTIDE SEQUENCE</scope>
    <source>
        <strain evidence="2">CHS0354</strain>
        <tissue evidence="2">Mantle</tissue>
    </source>
</reference>
<reference evidence="2" key="2">
    <citation type="journal article" date="2021" name="Genome Biol. Evol.">
        <title>Developing a high-quality reference genome for a parasitic bivalve with doubly uniparental inheritance (Bivalvia: Unionida).</title>
        <authorList>
            <person name="Smith C.H."/>
        </authorList>
    </citation>
    <scope>NUCLEOTIDE SEQUENCE</scope>
    <source>
        <strain evidence="2">CHS0354</strain>
        <tissue evidence="2">Mantle</tissue>
    </source>
</reference>
<proteinExistence type="predicted"/>
<organism evidence="2 3">
    <name type="scientific">Potamilus streckersoni</name>
    <dbReference type="NCBI Taxonomy" id="2493646"/>
    <lineage>
        <taxon>Eukaryota</taxon>
        <taxon>Metazoa</taxon>
        <taxon>Spiralia</taxon>
        <taxon>Lophotrochozoa</taxon>
        <taxon>Mollusca</taxon>
        <taxon>Bivalvia</taxon>
        <taxon>Autobranchia</taxon>
        <taxon>Heteroconchia</taxon>
        <taxon>Palaeoheterodonta</taxon>
        <taxon>Unionida</taxon>
        <taxon>Unionoidea</taxon>
        <taxon>Unionidae</taxon>
        <taxon>Ambleminae</taxon>
        <taxon>Lampsilini</taxon>
        <taxon>Potamilus</taxon>
    </lineage>
</organism>